<keyword evidence="6" id="KW-0812">Transmembrane</keyword>
<evidence type="ECO:0000256" key="4">
    <source>
        <dbReference type="PROSITE-ProRule" id="PRU00221"/>
    </source>
</evidence>
<evidence type="ECO:0000256" key="5">
    <source>
        <dbReference type="SAM" id="MobiDB-lite"/>
    </source>
</evidence>
<feature type="compositionally biased region" description="Basic and acidic residues" evidence="5">
    <location>
        <begin position="160"/>
        <end position="176"/>
    </location>
</feature>
<comment type="similarity">
    <text evidence="1">Belongs to the VPS8 family.</text>
</comment>
<dbReference type="InterPro" id="IPR025941">
    <property type="entry name" value="Vps8_central_dom"/>
</dbReference>
<evidence type="ECO:0000259" key="7">
    <source>
        <dbReference type="Pfam" id="PF12816"/>
    </source>
</evidence>
<dbReference type="Gene3D" id="2.130.10.10">
    <property type="entry name" value="YVTN repeat-like/Quinoprotein amine dehydrogenase"/>
    <property type="match status" value="1"/>
</dbReference>
<sequence length="1460" mass="168715">NLPPKWASLAPDFEEVDEQVEYIEKEDEFDEFDEDLVKKDQIKFENDTTLLDLVTPDKTDVRGNVNFSDTTFKIPVSYKDIIQLRNTTSNRVDPSHSPVITNEPFNIEFDSIMNTDEINPFERNEQLTENIIRDFFNKLKSEHITKNIETNENFSWEQTNKQHIDEEGEGKRENKKTGSQNLLFWKALSKLYSNMYKISDFPPPTTLLLTENFIAVGTTKGHILLFNHNEFLMLTLFSDAKNDKLQKPISKIKMSNDGTHILASNIDGTVIIWDLNNSDTAVNENSLDNIESMFHIEAKGKGKEEYVENFGFLGIKNNTLIVSYNSKTTNKNLYTMFYQINVVHKQKWLSKETSLNLTSKEVLFKNPSKDNIQIESLSDTTQFNELVTAVLTDSSIQVVTFNKEFPLLFYKDLETNPVMENELLNWFKVDSSTWILCFNKGNTLNGLTFNINEKIPGSSNWILVDEFKFKTSSKITDFSLIDQSLSFILLENDELLLMNLDNGSIIQTSDLSGKNILMPIHKSIFFSGSRLVSLITRHGILLGTFASWQNVILQELRSKNPVTALNFLEEISENENKALRKLLNVSFDDSNIEEDDEEGKEEKREKKSKNNDKYAELKSTFASLVQAILIHLIKKYNKLEVYDINENERNEITDFFKKTAKMDYFFNSNNLSVSLAILENILAAKNEFLKESFYLGIVSLFNDIEGSGVYFPPILVNGVLENINILGNYEKMVKNIIKFDLSCFNIDLMMKYFIEKHDYSACIYIWTSVLNDFETPLCDLVECLSGNRKKSEVFGTISKSDYPLLKDALFEFLENIFASTINQKIYEEREDISISVINFLSSASCIKFSPTSERVLYTQVNNASEPTYPYFRFLLELDASFFLYLLEFYFLNNKQIKSKENVMILEVLLDVMEQFLNLETEQTTLIKVIGIFLSFYLNSEISTLRIAQNLKLIFNAVTISDLYKNESEAALFTLTKYIDLKQLSNDIFGILKRLKFKNVLLYVYFLNGDYLPCLKLALNLKSEKLNGCDDGNMSSYINECEYGNNNDNYSMKLYEIETLVKQNFELLCSIDIDKSVELMFLYDFDFEDVICNINKTTINGPLKMKIIELIINDSRYQLPFTLYIDHVRRKLDDLLEKEPVSKHNIESVASLLREHGYYKQLVKFLMDSNKIEQALTECLKASSSNISSGEDIEEKDIIYFVNIAFEICKKSYTLQNWSTFFLYFFTMHQETSFDDLKKLSLNALMSATVELSMIYEKSNECSLLNVVTNVLENGTVILGKVSSCSDLLKDLSFTYKIETAFLEMILKIFNKDAKFLANRYTEAKLKGWLVNSQHCSFCKLHIYEMNVEYTLSFRCGHHFHKIIIIKRLFYIYIMKLSSVFMLYGIFFTITKSDIKQENKNLEKQDVEPEYGSYSFTQDSLICSEENTQILSECASEILAKLDTCKPDDLACECCALQSLK</sequence>
<feature type="non-terminal residue" evidence="8">
    <location>
        <position position="1"/>
    </location>
</feature>
<evidence type="ECO:0000256" key="3">
    <source>
        <dbReference type="ARBA" id="ARBA00022737"/>
    </source>
</evidence>
<keyword evidence="6" id="KW-1133">Transmembrane helix</keyword>
<dbReference type="GO" id="GO:0034058">
    <property type="term" value="P:endosomal vesicle fusion"/>
    <property type="evidence" value="ECO:0007669"/>
    <property type="project" value="TreeGrafter"/>
</dbReference>
<evidence type="ECO:0000256" key="2">
    <source>
        <dbReference type="ARBA" id="ARBA00022574"/>
    </source>
</evidence>
<evidence type="ECO:0000313" key="8">
    <source>
        <dbReference type="EMBL" id="OBA25496.1"/>
    </source>
</evidence>
<dbReference type="Pfam" id="PF12816">
    <property type="entry name" value="TPR_Vps8"/>
    <property type="match status" value="1"/>
</dbReference>
<feature type="transmembrane region" description="Helical" evidence="6">
    <location>
        <begin position="1369"/>
        <end position="1389"/>
    </location>
</feature>
<dbReference type="PROSITE" id="PS50082">
    <property type="entry name" value="WD_REPEATS_2"/>
    <property type="match status" value="1"/>
</dbReference>
<evidence type="ECO:0000256" key="1">
    <source>
        <dbReference type="ARBA" id="ARBA00009422"/>
    </source>
</evidence>
<dbReference type="InterPro" id="IPR036322">
    <property type="entry name" value="WD40_repeat_dom_sf"/>
</dbReference>
<dbReference type="PANTHER" id="PTHR12616:SF8">
    <property type="entry name" value="VACUOLAR PROTEIN SORTING-ASSOCIATED PROTEIN 8 HOMOLOG"/>
    <property type="match status" value="1"/>
</dbReference>
<dbReference type="InterPro" id="IPR045111">
    <property type="entry name" value="Vps41/Vps8"/>
</dbReference>
<dbReference type="InterPro" id="IPR015943">
    <property type="entry name" value="WD40/YVTN_repeat-like_dom_sf"/>
</dbReference>
<feature type="repeat" description="WD" evidence="4">
    <location>
        <begin position="249"/>
        <end position="283"/>
    </location>
</feature>
<proteinExistence type="inferred from homology"/>
<dbReference type="SUPFAM" id="SSF50978">
    <property type="entry name" value="WD40 repeat-like"/>
    <property type="match status" value="1"/>
</dbReference>
<feature type="domain" description="Vacuolar protein sorting-associated protein 8 central" evidence="7">
    <location>
        <begin position="711"/>
        <end position="890"/>
    </location>
</feature>
<organism evidence="8 9">
    <name type="scientific">Hanseniaspora valbyensis NRRL Y-1626</name>
    <dbReference type="NCBI Taxonomy" id="766949"/>
    <lineage>
        <taxon>Eukaryota</taxon>
        <taxon>Fungi</taxon>
        <taxon>Dikarya</taxon>
        <taxon>Ascomycota</taxon>
        <taxon>Saccharomycotina</taxon>
        <taxon>Saccharomycetes</taxon>
        <taxon>Saccharomycodales</taxon>
        <taxon>Saccharomycodaceae</taxon>
        <taxon>Hanseniaspora</taxon>
    </lineage>
</organism>
<keyword evidence="3" id="KW-0677">Repeat</keyword>
<dbReference type="EMBL" id="LXPE01000085">
    <property type="protein sequence ID" value="OBA25496.1"/>
    <property type="molecule type" value="Genomic_DNA"/>
</dbReference>
<accession>A0A1B7T9R9</accession>
<protein>
    <recommendedName>
        <fullName evidence="7">Vacuolar protein sorting-associated protein 8 central domain-containing protein</fullName>
    </recommendedName>
</protein>
<keyword evidence="6" id="KW-0472">Membrane</keyword>
<keyword evidence="9" id="KW-1185">Reference proteome</keyword>
<gene>
    <name evidence="8" type="ORF">HANVADRAFT_3698</name>
</gene>
<dbReference type="GO" id="GO:0006623">
    <property type="term" value="P:protein targeting to vacuole"/>
    <property type="evidence" value="ECO:0007669"/>
    <property type="project" value="InterPro"/>
</dbReference>
<dbReference type="PANTHER" id="PTHR12616">
    <property type="entry name" value="VACUOLAR PROTEIN SORTING VPS41"/>
    <property type="match status" value="1"/>
</dbReference>
<evidence type="ECO:0000256" key="6">
    <source>
        <dbReference type="SAM" id="Phobius"/>
    </source>
</evidence>
<dbReference type="InterPro" id="IPR019775">
    <property type="entry name" value="WD40_repeat_CS"/>
</dbReference>
<comment type="caution">
    <text evidence="8">The sequence shown here is derived from an EMBL/GenBank/DDBJ whole genome shotgun (WGS) entry which is preliminary data.</text>
</comment>
<feature type="region of interest" description="Disordered" evidence="5">
    <location>
        <begin position="155"/>
        <end position="176"/>
    </location>
</feature>
<reference evidence="9" key="1">
    <citation type="journal article" date="2016" name="Proc. Natl. Acad. Sci. U.S.A.">
        <title>Comparative genomics of biotechnologically important yeasts.</title>
        <authorList>
            <person name="Riley R."/>
            <person name="Haridas S."/>
            <person name="Wolfe K.H."/>
            <person name="Lopes M.R."/>
            <person name="Hittinger C.T."/>
            <person name="Goeker M."/>
            <person name="Salamov A.A."/>
            <person name="Wisecaver J.H."/>
            <person name="Long T.M."/>
            <person name="Calvey C.H."/>
            <person name="Aerts A.L."/>
            <person name="Barry K.W."/>
            <person name="Choi C."/>
            <person name="Clum A."/>
            <person name="Coughlan A.Y."/>
            <person name="Deshpande S."/>
            <person name="Douglass A.P."/>
            <person name="Hanson S.J."/>
            <person name="Klenk H.-P."/>
            <person name="LaButti K.M."/>
            <person name="Lapidus A."/>
            <person name="Lindquist E.A."/>
            <person name="Lipzen A.M."/>
            <person name="Meier-Kolthoff J.P."/>
            <person name="Ohm R.A."/>
            <person name="Otillar R.P."/>
            <person name="Pangilinan J.L."/>
            <person name="Peng Y."/>
            <person name="Rokas A."/>
            <person name="Rosa C.A."/>
            <person name="Scheuner C."/>
            <person name="Sibirny A.A."/>
            <person name="Slot J.C."/>
            <person name="Stielow J.B."/>
            <person name="Sun H."/>
            <person name="Kurtzman C.P."/>
            <person name="Blackwell M."/>
            <person name="Grigoriev I.V."/>
            <person name="Jeffries T.W."/>
        </authorList>
    </citation>
    <scope>NUCLEOTIDE SEQUENCE [LARGE SCALE GENOMIC DNA]</scope>
    <source>
        <strain evidence="9">NRRL Y-1626</strain>
    </source>
</reference>
<dbReference type="Proteomes" id="UP000092321">
    <property type="component" value="Unassembled WGS sequence"/>
</dbReference>
<dbReference type="GO" id="GO:0005770">
    <property type="term" value="C:late endosome"/>
    <property type="evidence" value="ECO:0007669"/>
    <property type="project" value="TreeGrafter"/>
</dbReference>
<dbReference type="InterPro" id="IPR001680">
    <property type="entry name" value="WD40_rpt"/>
</dbReference>
<dbReference type="OrthoDB" id="289913at2759"/>
<name>A0A1B7T9R9_9ASCO</name>
<dbReference type="GO" id="GO:0030897">
    <property type="term" value="C:HOPS complex"/>
    <property type="evidence" value="ECO:0007669"/>
    <property type="project" value="TreeGrafter"/>
</dbReference>
<evidence type="ECO:0000313" key="9">
    <source>
        <dbReference type="Proteomes" id="UP000092321"/>
    </source>
</evidence>
<dbReference type="PROSITE" id="PS00678">
    <property type="entry name" value="WD_REPEATS_1"/>
    <property type="match status" value="1"/>
</dbReference>
<dbReference type="Pfam" id="PF23410">
    <property type="entry name" value="Beta-prop_VPS8"/>
    <property type="match status" value="1"/>
</dbReference>
<keyword evidence="2 4" id="KW-0853">WD repeat</keyword>